<dbReference type="Pfam" id="PF00561">
    <property type="entry name" value="Abhydrolase_1"/>
    <property type="match status" value="1"/>
</dbReference>
<gene>
    <name evidence="2" type="ORF">MSAN_00680400</name>
</gene>
<dbReference type="InterPro" id="IPR000073">
    <property type="entry name" value="AB_hydrolase_1"/>
</dbReference>
<dbReference type="SUPFAM" id="SSF53474">
    <property type="entry name" value="alpha/beta-Hydrolases"/>
    <property type="match status" value="1"/>
</dbReference>
<keyword evidence="3" id="KW-1185">Reference proteome</keyword>
<accession>A0A8H6Z518</accession>
<dbReference type="EMBL" id="JACAZH010000004">
    <property type="protein sequence ID" value="KAF7370486.1"/>
    <property type="molecule type" value="Genomic_DNA"/>
</dbReference>
<sequence>MPSMVLADQATISYDVLGAHLIGQALPLVLVSGMSATKGDWRALAPCLAQARPVLVYDHRGIGDSTYSSRYGTDEITIESLARDLMCLIAYLRWTEVAICGFSMGGVVAQNLLVLPYMQSHPTPLPFRVTHVILAGTRSVVLRDPQHGLQIRPTNVPRTPAERMEIIRRTLQSTFDPSWLRANSARFEYIMHDTIHGRPRPPATIEKQRKALQQFDFKDLLPNISRNIRVLVIHGQQDQVIPFHCVEDMLRRIPGARLVDLGNNPGQVPNLSFGHHWFEYFDLGIWYNVIDMHLRK</sequence>
<feature type="domain" description="AB hydrolase-1" evidence="1">
    <location>
        <begin position="27"/>
        <end position="259"/>
    </location>
</feature>
<dbReference type="Proteomes" id="UP000623467">
    <property type="component" value="Unassembled WGS sequence"/>
</dbReference>
<dbReference type="PANTHER" id="PTHR43433">
    <property type="entry name" value="HYDROLASE, ALPHA/BETA FOLD FAMILY PROTEIN"/>
    <property type="match status" value="1"/>
</dbReference>
<name>A0A8H6Z518_9AGAR</name>
<dbReference type="Gene3D" id="3.40.50.1820">
    <property type="entry name" value="alpha/beta hydrolase"/>
    <property type="match status" value="1"/>
</dbReference>
<proteinExistence type="predicted"/>
<dbReference type="InterPro" id="IPR050471">
    <property type="entry name" value="AB_hydrolase"/>
</dbReference>
<organism evidence="2 3">
    <name type="scientific">Mycena sanguinolenta</name>
    <dbReference type="NCBI Taxonomy" id="230812"/>
    <lineage>
        <taxon>Eukaryota</taxon>
        <taxon>Fungi</taxon>
        <taxon>Dikarya</taxon>
        <taxon>Basidiomycota</taxon>
        <taxon>Agaricomycotina</taxon>
        <taxon>Agaricomycetes</taxon>
        <taxon>Agaricomycetidae</taxon>
        <taxon>Agaricales</taxon>
        <taxon>Marasmiineae</taxon>
        <taxon>Mycenaceae</taxon>
        <taxon>Mycena</taxon>
    </lineage>
</organism>
<reference evidence="2" key="1">
    <citation type="submission" date="2020-05" db="EMBL/GenBank/DDBJ databases">
        <title>Mycena genomes resolve the evolution of fungal bioluminescence.</title>
        <authorList>
            <person name="Tsai I.J."/>
        </authorList>
    </citation>
    <scope>NUCLEOTIDE SEQUENCE</scope>
    <source>
        <strain evidence="2">160909Yilan</strain>
    </source>
</reference>
<comment type="caution">
    <text evidence="2">The sequence shown here is derived from an EMBL/GenBank/DDBJ whole genome shotgun (WGS) entry which is preliminary data.</text>
</comment>
<evidence type="ECO:0000313" key="3">
    <source>
        <dbReference type="Proteomes" id="UP000623467"/>
    </source>
</evidence>
<protein>
    <submittedName>
        <fullName evidence="2">3-oxoadipate enol-lactonase</fullName>
    </submittedName>
</protein>
<dbReference type="PRINTS" id="PR00111">
    <property type="entry name" value="ABHYDROLASE"/>
</dbReference>
<dbReference type="OrthoDB" id="8119704at2759"/>
<evidence type="ECO:0000313" key="2">
    <source>
        <dbReference type="EMBL" id="KAF7370486.1"/>
    </source>
</evidence>
<dbReference type="AlphaFoldDB" id="A0A8H6Z518"/>
<dbReference type="InterPro" id="IPR029058">
    <property type="entry name" value="AB_hydrolase_fold"/>
</dbReference>
<evidence type="ECO:0000259" key="1">
    <source>
        <dbReference type="Pfam" id="PF00561"/>
    </source>
</evidence>
<dbReference type="PANTHER" id="PTHR43433:SF5">
    <property type="entry name" value="AB HYDROLASE-1 DOMAIN-CONTAINING PROTEIN"/>
    <property type="match status" value="1"/>
</dbReference>